<keyword evidence="1" id="KW-0732">Signal</keyword>
<dbReference type="InterPro" id="IPR000719">
    <property type="entry name" value="Prot_kinase_dom"/>
</dbReference>
<sequence length="347" mass="39225">MLQQSYLTAWLKAMALWLAPFKLHVLQPALSLYTVLRNLQTTQESAYYLEEPLLLSLGSTGLVFKLSDAIVVKKSRLGRNNNIADEQRIFAILNRQPLSPYIIQHFHNTQDAIFLEFMPGGNLGTILNDEQVRDESTPRVTRVEKLQLAQDCLRWMRQVAAAAAWLERLGLAHCDIRPANMLLSDARNIRLADFDHARKVGDTLPSLTEPFARLLGDEGGSERGTYGTAGCRTEQFAIGSVAYALTRGHDPYEDEWWGPDHGPICQSKLQNMEFPGLGKGRWDNIIEDCWHGRYESIAQLSGRLSRLDHQCSREVIEQQASVLEIGSRKQECEMLVQNGVLEKLFTC</sequence>
<dbReference type="PANTHER" id="PTHR44329">
    <property type="entry name" value="SERINE/THREONINE-PROTEIN KINASE TNNI3K-RELATED"/>
    <property type="match status" value="1"/>
</dbReference>
<reference evidence="3" key="1">
    <citation type="submission" date="2023-06" db="EMBL/GenBank/DDBJ databases">
        <title>Conoideocrella luteorostrata (Hypocreales: Clavicipitaceae), a potential biocontrol fungus for elongate hemlock scale in United States Christmas tree production areas.</title>
        <authorList>
            <person name="Barrett H."/>
            <person name="Lovett B."/>
            <person name="Macias A.M."/>
            <person name="Stajich J.E."/>
            <person name="Kasson M.T."/>
        </authorList>
    </citation>
    <scope>NUCLEOTIDE SEQUENCE</scope>
    <source>
        <strain evidence="3">ARSEF 14590</strain>
    </source>
</reference>
<dbReference type="EMBL" id="JASWJB010000052">
    <property type="protein sequence ID" value="KAK2603968.1"/>
    <property type="molecule type" value="Genomic_DNA"/>
</dbReference>
<dbReference type="GO" id="GO:0005524">
    <property type="term" value="F:ATP binding"/>
    <property type="evidence" value="ECO:0007669"/>
    <property type="project" value="InterPro"/>
</dbReference>
<dbReference type="GO" id="GO:0004674">
    <property type="term" value="F:protein serine/threonine kinase activity"/>
    <property type="evidence" value="ECO:0007669"/>
    <property type="project" value="TreeGrafter"/>
</dbReference>
<comment type="caution">
    <text evidence="3">The sequence shown here is derived from an EMBL/GenBank/DDBJ whole genome shotgun (WGS) entry which is preliminary data.</text>
</comment>
<accession>A0AAJ0CSN5</accession>
<feature type="domain" description="Protein kinase" evidence="2">
    <location>
        <begin position="49"/>
        <end position="336"/>
    </location>
</feature>
<name>A0AAJ0CSN5_9HYPO</name>
<gene>
    <name evidence="3" type="ORF">QQS21_003804</name>
</gene>
<evidence type="ECO:0000313" key="3">
    <source>
        <dbReference type="EMBL" id="KAK2603968.1"/>
    </source>
</evidence>
<feature type="chain" id="PRO_5042487466" description="Protein kinase domain-containing protein" evidence="1">
    <location>
        <begin position="32"/>
        <end position="347"/>
    </location>
</feature>
<dbReference type="SUPFAM" id="SSF56112">
    <property type="entry name" value="Protein kinase-like (PK-like)"/>
    <property type="match status" value="1"/>
</dbReference>
<dbReference type="Gene3D" id="1.10.510.10">
    <property type="entry name" value="Transferase(Phosphotransferase) domain 1"/>
    <property type="match status" value="1"/>
</dbReference>
<dbReference type="AlphaFoldDB" id="A0AAJ0CSN5"/>
<evidence type="ECO:0000313" key="4">
    <source>
        <dbReference type="Proteomes" id="UP001251528"/>
    </source>
</evidence>
<organism evidence="3 4">
    <name type="scientific">Conoideocrella luteorostrata</name>
    <dbReference type="NCBI Taxonomy" id="1105319"/>
    <lineage>
        <taxon>Eukaryota</taxon>
        <taxon>Fungi</taxon>
        <taxon>Dikarya</taxon>
        <taxon>Ascomycota</taxon>
        <taxon>Pezizomycotina</taxon>
        <taxon>Sordariomycetes</taxon>
        <taxon>Hypocreomycetidae</taxon>
        <taxon>Hypocreales</taxon>
        <taxon>Clavicipitaceae</taxon>
        <taxon>Conoideocrella</taxon>
    </lineage>
</organism>
<dbReference type="InterPro" id="IPR011009">
    <property type="entry name" value="Kinase-like_dom_sf"/>
</dbReference>
<dbReference type="InterPro" id="IPR051681">
    <property type="entry name" value="Ser/Thr_Kinases-Pseudokinases"/>
</dbReference>
<dbReference type="Proteomes" id="UP001251528">
    <property type="component" value="Unassembled WGS sequence"/>
</dbReference>
<keyword evidence="4" id="KW-1185">Reference proteome</keyword>
<dbReference type="Pfam" id="PF00069">
    <property type="entry name" value="Pkinase"/>
    <property type="match status" value="1"/>
</dbReference>
<dbReference type="PROSITE" id="PS50011">
    <property type="entry name" value="PROTEIN_KINASE_DOM"/>
    <property type="match status" value="1"/>
</dbReference>
<dbReference type="SMART" id="SM00220">
    <property type="entry name" value="S_TKc"/>
    <property type="match status" value="1"/>
</dbReference>
<evidence type="ECO:0000259" key="2">
    <source>
        <dbReference type="PROSITE" id="PS50011"/>
    </source>
</evidence>
<feature type="signal peptide" evidence="1">
    <location>
        <begin position="1"/>
        <end position="31"/>
    </location>
</feature>
<evidence type="ECO:0000256" key="1">
    <source>
        <dbReference type="SAM" id="SignalP"/>
    </source>
</evidence>
<protein>
    <recommendedName>
        <fullName evidence="2">Protein kinase domain-containing protein</fullName>
    </recommendedName>
</protein>
<proteinExistence type="predicted"/>